<evidence type="ECO:0000256" key="10">
    <source>
        <dbReference type="ARBA" id="ARBA00049144"/>
    </source>
</evidence>
<dbReference type="SUPFAM" id="SSF53686">
    <property type="entry name" value="Tryptophan synthase beta subunit-like PLP-dependent enzymes"/>
    <property type="match status" value="1"/>
</dbReference>
<evidence type="ECO:0000313" key="14">
    <source>
        <dbReference type="EMBL" id="MCF7560672.1"/>
    </source>
</evidence>
<organism evidence="14 15">
    <name type="scientific">Flaviramulus multivorans</name>
    <dbReference type="NCBI Taxonomy" id="1304750"/>
    <lineage>
        <taxon>Bacteria</taxon>
        <taxon>Pseudomonadati</taxon>
        <taxon>Bacteroidota</taxon>
        <taxon>Flavobacteriia</taxon>
        <taxon>Flavobacteriales</taxon>
        <taxon>Flavobacteriaceae</taxon>
        <taxon>Flaviramulus</taxon>
    </lineage>
</organism>
<name>A0ABS9IJB5_9FLAO</name>
<dbReference type="PANTHER" id="PTHR42690">
    <property type="entry name" value="THREONINE SYNTHASE FAMILY MEMBER"/>
    <property type="match status" value="1"/>
</dbReference>
<accession>A0ABS9IJB5</accession>
<comment type="pathway">
    <text evidence="2">Amino-acid biosynthesis; L-threonine biosynthesis; L-threonine from L-aspartate: step 5/5.</text>
</comment>
<evidence type="ECO:0000256" key="8">
    <source>
        <dbReference type="ARBA" id="ARBA00022898"/>
    </source>
</evidence>
<dbReference type="InterPro" id="IPR004450">
    <property type="entry name" value="Thr_synthase-like"/>
</dbReference>
<comment type="similarity">
    <text evidence="3">Belongs to the threonine synthase family.</text>
</comment>
<evidence type="ECO:0000256" key="1">
    <source>
        <dbReference type="ARBA" id="ARBA00001933"/>
    </source>
</evidence>
<evidence type="ECO:0000256" key="4">
    <source>
        <dbReference type="ARBA" id="ARBA00013028"/>
    </source>
</evidence>
<protein>
    <recommendedName>
        <fullName evidence="5 11">Threonine synthase</fullName>
        <ecNumber evidence="4 11">4.2.3.1</ecNumber>
    </recommendedName>
</protein>
<keyword evidence="7" id="KW-0791">Threonine biosynthesis</keyword>
<feature type="domain" description="Threonine synthase N-terminal" evidence="13">
    <location>
        <begin position="2"/>
        <end position="79"/>
    </location>
</feature>
<dbReference type="PANTHER" id="PTHR42690:SF1">
    <property type="entry name" value="THREONINE SYNTHASE-LIKE 2"/>
    <property type="match status" value="1"/>
</dbReference>
<dbReference type="InterPro" id="IPR051166">
    <property type="entry name" value="Threonine_Synthase"/>
</dbReference>
<gene>
    <name evidence="14" type="primary">thrC</name>
    <name evidence="14" type="ORF">L3X39_08480</name>
</gene>
<evidence type="ECO:0000313" key="15">
    <source>
        <dbReference type="Proteomes" id="UP001200022"/>
    </source>
</evidence>
<dbReference type="EMBL" id="JAKKDV010000003">
    <property type="protein sequence ID" value="MCF7560672.1"/>
    <property type="molecule type" value="Genomic_DNA"/>
</dbReference>
<evidence type="ECO:0000256" key="11">
    <source>
        <dbReference type="NCBIfam" id="TIGR00260"/>
    </source>
</evidence>
<comment type="cofactor">
    <cofactor evidence="1">
        <name>pyridoxal 5'-phosphate</name>
        <dbReference type="ChEBI" id="CHEBI:597326"/>
    </cofactor>
</comment>
<evidence type="ECO:0000259" key="12">
    <source>
        <dbReference type="Pfam" id="PF00291"/>
    </source>
</evidence>
<keyword evidence="15" id="KW-1185">Reference proteome</keyword>
<dbReference type="InterPro" id="IPR029144">
    <property type="entry name" value="Thr_synth_N"/>
</dbReference>
<evidence type="ECO:0000256" key="9">
    <source>
        <dbReference type="ARBA" id="ARBA00023239"/>
    </source>
</evidence>
<proteinExistence type="inferred from homology"/>
<evidence type="ECO:0000256" key="2">
    <source>
        <dbReference type="ARBA" id="ARBA00004979"/>
    </source>
</evidence>
<evidence type="ECO:0000256" key="6">
    <source>
        <dbReference type="ARBA" id="ARBA00022605"/>
    </source>
</evidence>
<dbReference type="NCBIfam" id="TIGR00260">
    <property type="entry name" value="thrC"/>
    <property type="match status" value="1"/>
</dbReference>
<feature type="domain" description="Tryptophan synthase beta chain-like PALP" evidence="12">
    <location>
        <begin position="97"/>
        <end position="366"/>
    </location>
</feature>
<dbReference type="Pfam" id="PF00291">
    <property type="entry name" value="PALP"/>
    <property type="match status" value="1"/>
</dbReference>
<dbReference type="InterPro" id="IPR001926">
    <property type="entry name" value="TrpB-like_PALP"/>
</dbReference>
<evidence type="ECO:0000256" key="3">
    <source>
        <dbReference type="ARBA" id="ARBA00005517"/>
    </source>
</evidence>
<dbReference type="InterPro" id="IPR036052">
    <property type="entry name" value="TrpB-like_PALP_sf"/>
</dbReference>
<reference evidence="14 15" key="1">
    <citation type="submission" date="2022-01" db="EMBL/GenBank/DDBJ databases">
        <title>Draft genome sequence of Sabulilitoribacter multivorans KCTC 32326.</title>
        <authorList>
            <person name="Oh J.-S."/>
        </authorList>
    </citation>
    <scope>NUCLEOTIDE SEQUENCE [LARGE SCALE GENOMIC DNA]</scope>
    <source>
        <strain evidence="14 15">M-M16</strain>
    </source>
</reference>
<keyword evidence="9 14" id="KW-0456">Lyase</keyword>
<evidence type="ECO:0000259" key="13">
    <source>
        <dbReference type="Pfam" id="PF14821"/>
    </source>
</evidence>
<dbReference type="InterPro" id="IPR037158">
    <property type="entry name" value="Thr_synth_N_sf"/>
</dbReference>
<dbReference type="PROSITE" id="PS00165">
    <property type="entry name" value="DEHYDRATASE_SER_THR"/>
    <property type="match status" value="1"/>
</dbReference>
<dbReference type="EC" id="4.2.3.1" evidence="4 11"/>
<dbReference type="RefSeq" id="WP_237231354.1">
    <property type="nucleotide sequence ID" value="NZ_JAKKDV010000003.1"/>
</dbReference>
<evidence type="ECO:0000256" key="5">
    <source>
        <dbReference type="ARBA" id="ARBA00018679"/>
    </source>
</evidence>
<keyword evidence="6" id="KW-0028">Amino-acid biosynthesis</keyword>
<dbReference type="Gene3D" id="3.90.1380.10">
    <property type="entry name" value="Threonine synthase, N-terminal domain"/>
    <property type="match status" value="1"/>
</dbReference>
<comment type="caution">
    <text evidence="14">The sequence shown here is derived from an EMBL/GenBank/DDBJ whole genome shotgun (WGS) entry which is preliminary data.</text>
</comment>
<dbReference type="GO" id="GO:0004795">
    <property type="term" value="F:threonine synthase activity"/>
    <property type="evidence" value="ECO:0007669"/>
    <property type="project" value="UniProtKB-EC"/>
</dbReference>
<keyword evidence="8" id="KW-0663">Pyridoxal phosphate</keyword>
<dbReference type="InterPro" id="IPR000634">
    <property type="entry name" value="Ser/Thr_deHydtase_PyrdxlP-BS"/>
</dbReference>
<dbReference type="Gene3D" id="3.40.50.1100">
    <property type="match status" value="2"/>
</dbReference>
<sequence>MNYYSLNHKAPITSFKDAVIKGLAPDKGLYFPESITPLPQTFWDNIDNLSYAEIAFQAINQFVSPEIPEDTLKTIVEETLSFDFPVVKLNDNISTLELFHGPTMAFKDVGARFMARCLGYFNENNSNEVTVLVATSGDTGGAVANGFLGVKGVNVVILYPSGKVSDIQEKQLTTLGENIRALEVNGTFDDCQAMVKKAFLDESLISKMQLTSANSINVARWLPQLFYFIFAYKQLHNQHKNIVFSVPSGNFGNICAGIMAQQLGLPIKHFVASNNANNVVTRYLISKLYEPKPSVQTISNAMDVGAPSNFIRVQEIYKNDFKALKNNLSSYSFTDNETKDAMLEIYNNFNYVADPHGAVGYLGCKTYLKDNPDAHCVFLETAHPTKFLDVVEEVIKEEQVLPKQIQSVMGKEKESTVISTYDELKEFLLS</sequence>
<dbReference type="Proteomes" id="UP001200022">
    <property type="component" value="Unassembled WGS sequence"/>
</dbReference>
<comment type="catalytic activity">
    <reaction evidence="10">
        <text>O-phospho-L-homoserine + H2O = L-threonine + phosphate</text>
        <dbReference type="Rhea" id="RHEA:10840"/>
        <dbReference type="ChEBI" id="CHEBI:15377"/>
        <dbReference type="ChEBI" id="CHEBI:43474"/>
        <dbReference type="ChEBI" id="CHEBI:57590"/>
        <dbReference type="ChEBI" id="CHEBI:57926"/>
        <dbReference type="EC" id="4.2.3.1"/>
    </reaction>
</comment>
<dbReference type="Pfam" id="PF14821">
    <property type="entry name" value="Thr_synth_N"/>
    <property type="match status" value="1"/>
</dbReference>
<evidence type="ECO:0000256" key="7">
    <source>
        <dbReference type="ARBA" id="ARBA00022697"/>
    </source>
</evidence>